<dbReference type="RefSeq" id="WP_166292168.1">
    <property type="nucleotide sequence ID" value="NZ_CP049863.1"/>
</dbReference>
<dbReference type="KEGG" id="lvi:G7068_11970"/>
<dbReference type="AlphaFoldDB" id="A0A6G7XH72"/>
<protein>
    <submittedName>
        <fullName evidence="1">Uncharacterized protein</fullName>
    </submittedName>
</protein>
<organism evidence="1 2">
    <name type="scientific">Leucobacter viscericola</name>
    <dbReference type="NCBI Taxonomy" id="2714935"/>
    <lineage>
        <taxon>Bacteria</taxon>
        <taxon>Bacillati</taxon>
        <taxon>Actinomycetota</taxon>
        <taxon>Actinomycetes</taxon>
        <taxon>Micrococcales</taxon>
        <taxon>Microbacteriaceae</taxon>
        <taxon>Leucobacter</taxon>
    </lineage>
</organism>
<dbReference type="EMBL" id="CP049863">
    <property type="protein sequence ID" value="QIK63826.1"/>
    <property type="molecule type" value="Genomic_DNA"/>
</dbReference>
<evidence type="ECO:0000313" key="1">
    <source>
        <dbReference type="EMBL" id="QIK63826.1"/>
    </source>
</evidence>
<dbReference type="Proteomes" id="UP000502677">
    <property type="component" value="Chromosome"/>
</dbReference>
<proteinExistence type="predicted"/>
<sequence length="116" mass="12500">MTAAAPGNIGLAELWHQGQGTQERIARLEVIVEQLAKVDERLDSHSGRLRDLEAATVRQEGDAADIKAVMERQVSIEKKHDAVAHQVSRIIWLPPLAAGLIATGGAYIVGRIFNGG</sequence>
<evidence type="ECO:0000313" key="2">
    <source>
        <dbReference type="Proteomes" id="UP000502677"/>
    </source>
</evidence>
<gene>
    <name evidence="1" type="ORF">G7068_11970</name>
</gene>
<reference evidence="1 2" key="1">
    <citation type="submission" date="2020-03" db="EMBL/GenBank/DDBJ databases">
        <title>Leucobacter sp. nov., isolated from beetles.</title>
        <authorList>
            <person name="Hyun D.-W."/>
            <person name="Bae J.-W."/>
        </authorList>
    </citation>
    <scope>NUCLEOTIDE SEQUENCE [LARGE SCALE GENOMIC DNA]</scope>
    <source>
        <strain evidence="1 2">HDW9C</strain>
    </source>
</reference>
<accession>A0A6G7XH72</accession>
<name>A0A6G7XH72_9MICO</name>
<keyword evidence="2" id="KW-1185">Reference proteome</keyword>